<dbReference type="EMBL" id="AMCI01002097">
    <property type="protein sequence ID" value="EJX03637.1"/>
    <property type="molecule type" value="Genomic_DNA"/>
</dbReference>
<comment type="caution">
    <text evidence="2">The sequence shown here is derived from an EMBL/GenBank/DDBJ whole genome shotgun (WGS) entry which is preliminary data.</text>
</comment>
<feature type="compositionally biased region" description="Polar residues" evidence="1">
    <location>
        <begin position="86"/>
        <end position="99"/>
    </location>
</feature>
<reference evidence="2" key="1">
    <citation type="journal article" date="2012" name="PLoS ONE">
        <title>Gene sets for utilization of primary and secondary nutrition supplies in the distal gut of endangered iberian lynx.</title>
        <authorList>
            <person name="Alcaide M."/>
            <person name="Messina E."/>
            <person name="Richter M."/>
            <person name="Bargiela R."/>
            <person name="Peplies J."/>
            <person name="Huws S.A."/>
            <person name="Newbold C.J."/>
            <person name="Golyshin P.N."/>
            <person name="Simon M.A."/>
            <person name="Lopez G."/>
            <person name="Yakimov M.M."/>
            <person name="Ferrer M."/>
        </authorList>
    </citation>
    <scope>NUCLEOTIDE SEQUENCE</scope>
</reference>
<feature type="compositionally biased region" description="Basic and acidic residues" evidence="1">
    <location>
        <begin position="69"/>
        <end position="79"/>
    </location>
</feature>
<organism evidence="2">
    <name type="scientific">gut metagenome</name>
    <dbReference type="NCBI Taxonomy" id="749906"/>
    <lineage>
        <taxon>unclassified sequences</taxon>
        <taxon>metagenomes</taxon>
        <taxon>organismal metagenomes</taxon>
    </lineage>
</organism>
<name>J9G8T2_9ZZZZ</name>
<dbReference type="AlphaFoldDB" id="J9G8T2"/>
<gene>
    <name evidence="2" type="ORF">EVA_08257</name>
</gene>
<protein>
    <submittedName>
        <fullName evidence="2">Uncharacterized protein</fullName>
    </submittedName>
</protein>
<accession>J9G8T2</accession>
<sequence>MRHVFFSLRFSRLRTDMRSESRPDWPSLRAGLAFFYAARLFSRVLCVSMVSARHVTSAGQPVRALSSKESADLSQDRHSPIAPSRHQPTPNGRQTPDDQ</sequence>
<proteinExistence type="predicted"/>
<evidence type="ECO:0000313" key="2">
    <source>
        <dbReference type="EMBL" id="EJX03637.1"/>
    </source>
</evidence>
<evidence type="ECO:0000256" key="1">
    <source>
        <dbReference type="SAM" id="MobiDB-lite"/>
    </source>
</evidence>
<feature type="region of interest" description="Disordered" evidence="1">
    <location>
        <begin position="58"/>
        <end position="99"/>
    </location>
</feature>